<name>A0ABR7LGA2_9PSEU</name>
<dbReference type="InterPro" id="IPR019734">
    <property type="entry name" value="TPR_rpt"/>
</dbReference>
<sequence length="396" mass="42673">MAFAARRAALGFTQETLAERLGMERSAVVRWESGKSAPQPWVRRKIAAALAITLDELAVLLSQPAVPMLRRGAVEQSDLVHAGIPALRRVLDAYDLPEDGPTRGIAELERAVADVVTSRLQSNYGALATLIPALLSELMRAFTTSSGAERVAVARLLVQAYRAADAIADKYGYYDLSARIIGLMEWAARAAEDDLLIATAAYVRAETFFANGDLQTGRRMLERAATRVEHEASAQAAAVYGALHMRAAVTAARAGLAASARDHLAEASRCAFQVDEGVYFGTAFGPASVRIHQVSLAVELGDAGTALQSAAGWSPPISLPAERRSHFHVDLGRAHHQAGRHDRALDEFIAARTTAPEHIQAHPQVREVIHHMHQSSPASSALRDFSRWMTQPASTG</sequence>
<dbReference type="Gene3D" id="1.25.40.10">
    <property type="entry name" value="Tetratricopeptide repeat domain"/>
    <property type="match status" value="1"/>
</dbReference>
<dbReference type="SUPFAM" id="SSF48452">
    <property type="entry name" value="TPR-like"/>
    <property type="match status" value="1"/>
</dbReference>
<dbReference type="InterPro" id="IPR001387">
    <property type="entry name" value="Cro/C1-type_HTH"/>
</dbReference>
<accession>A0ABR7LGA2</accession>
<dbReference type="SUPFAM" id="SSF47413">
    <property type="entry name" value="lambda repressor-like DNA-binding domains"/>
    <property type="match status" value="1"/>
</dbReference>
<dbReference type="RefSeq" id="WP_187224386.1">
    <property type="nucleotide sequence ID" value="NZ_JABVED010000027.1"/>
</dbReference>
<protein>
    <submittedName>
        <fullName evidence="3">Helix-turn-helix transcriptional regulator</fullName>
    </submittedName>
</protein>
<dbReference type="PROSITE" id="PS50943">
    <property type="entry name" value="HTH_CROC1"/>
    <property type="match status" value="1"/>
</dbReference>
<dbReference type="CDD" id="cd00093">
    <property type="entry name" value="HTH_XRE"/>
    <property type="match status" value="1"/>
</dbReference>
<dbReference type="Proteomes" id="UP000734823">
    <property type="component" value="Unassembled WGS sequence"/>
</dbReference>
<evidence type="ECO:0000259" key="2">
    <source>
        <dbReference type="PROSITE" id="PS50943"/>
    </source>
</evidence>
<proteinExistence type="predicted"/>
<dbReference type="Gene3D" id="1.10.260.40">
    <property type="entry name" value="lambda repressor-like DNA-binding domains"/>
    <property type="match status" value="1"/>
</dbReference>
<dbReference type="Pfam" id="PF01381">
    <property type="entry name" value="HTH_3"/>
    <property type="match status" value="1"/>
</dbReference>
<dbReference type="SMART" id="SM00530">
    <property type="entry name" value="HTH_XRE"/>
    <property type="match status" value="1"/>
</dbReference>
<reference evidence="3 4" key="1">
    <citation type="submission" date="2020-06" db="EMBL/GenBank/DDBJ databases">
        <title>Actinokineospora xiongansis sp. nov., isolated from soil of Baiyangdian.</title>
        <authorList>
            <person name="Zhang X."/>
        </authorList>
    </citation>
    <scope>NUCLEOTIDE SEQUENCE [LARGE SCALE GENOMIC DNA]</scope>
    <source>
        <strain evidence="3 4">HBU206404</strain>
    </source>
</reference>
<keyword evidence="4" id="KW-1185">Reference proteome</keyword>
<evidence type="ECO:0000313" key="4">
    <source>
        <dbReference type="Proteomes" id="UP000734823"/>
    </source>
</evidence>
<dbReference type="PROSITE" id="PS50005">
    <property type="entry name" value="TPR"/>
    <property type="match status" value="1"/>
</dbReference>
<organism evidence="3 4">
    <name type="scientific">Actinokineospora xionganensis</name>
    <dbReference type="NCBI Taxonomy" id="2684470"/>
    <lineage>
        <taxon>Bacteria</taxon>
        <taxon>Bacillati</taxon>
        <taxon>Actinomycetota</taxon>
        <taxon>Actinomycetes</taxon>
        <taxon>Pseudonocardiales</taxon>
        <taxon>Pseudonocardiaceae</taxon>
        <taxon>Actinokineospora</taxon>
    </lineage>
</organism>
<dbReference type="InterPro" id="IPR010982">
    <property type="entry name" value="Lambda_DNA-bd_dom_sf"/>
</dbReference>
<evidence type="ECO:0000313" key="3">
    <source>
        <dbReference type="EMBL" id="MBC6451312.1"/>
    </source>
</evidence>
<comment type="caution">
    <text evidence="3">The sequence shown here is derived from an EMBL/GenBank/DDBJ whole genome shotgun (WGS) entry which is preliminary data.</text>
</comment>
<gene>
    <name evidence="3" type="ORF">GPZ80_29545</name>
</gene>
<feature type="repeat" description="TPR" evidence="1">
    <location>
        <begin position="325"/>
        <end position="358"/>
    </location>
</feature>
<dbReference type="EMBL" id="JABVED010000027">
    <property type="protein sequence ID" value="MBC6451312.1"/>
    <property type="molecule type" value="Genomic_DNA"/>
</dbReference>
<keyword evidence="1" id="KW-0802">TPR repeat</keyword>
<feature type="domain" description="HTH cro/C1-type" evidence="2">
    <location>
        <begin position="3"/>
        <end position="57"/>
    </location>
</feature>
<evidence type="ECO:0000256" key="1">
    <source>
        <dbReference type="PROSITE-ProRule" id="PRU00339"/>
    </source>
</evidence>
<dbReference type="InterPro" id="IPR011990">
    <property type="entry name" value="TPR-like_helical_dom_sf"/>
</dbReference>